<keyword evidence="2" id="KW-0812">Transmembrane</keyword>
<keyword evidence="2" id="KW-0472">Membrane</keyword>
<dbReference type="GO" id="GO:0010598">
    <property type="term" value="C:NAD(P)H dehydrogenase complex (plastoquinone)"/>
    <property type="evidence" value="ECO:0007669"/>
    <property type="project" value="InterPro"/>
</dbReference>
<dbReference type="InterPro" id="IPR038931">
    <property type="entry name" value="CRR3"/>
</dbReference>
<evidence type="ECO:0000256" key="2">
    <source>
        <dbReference type="SAM" id="Phobius"/>
    </source>
</evidence>
<evidence type="ECO:0000313" key="3">
    <source>
        <dbReference type="EMBL" id="AKG63376.1"/>
    </source>
</evidence>
<dbReference type="AlphaFoldDB" id="A0A0F7H0T8"/>
<evidence type="ECO:0000256" key="1">
    <source>
        <dbReference type="SAM" id="MobiDB-lite"/>
    </source>
</evidence>
<feature type="transmembrane region" description="Helical" evidence="2">
    <location>
        <begin position="119"/>
        <end position="142"/>
    </location>
</feature>
<dbReference type="EMBL" id="KM585276">
    <property type="protein sequence ID" value="AKG63376.1"/>
    <property type="molecule type" value="mRNA"/>
</dbReference>
<dbReference type="PANTHER" id="PTHR36340:SF1">
    <property type="entry name" value="NAD(P)H DEHYDROGENASE SUBUNIT CRR3, CHLOROPLASTIC-RELATED"/>
    <property type="match status" value="1"/>
</dbReference>
<dbReference type="GO" id="GO:0009535">
    <property type="term" value="C:chloroplast thylakoid membrane"/>
    <property type="evidence" value="ECO:0007669"/>
    <property type="project" value="InterPro"/>
</dbReference>
<feature type="region of interest" description="Disordered" evidence="1">
    <location>
        <begin position="1"/>
        <end position="52"/>
    </location>
</feature>
<organism evidence="3">
    <name type="scientific">Pelargonium hortorum</name>
    <name type="common">Common geranium</name>
    <name type="synonym">Pelargonium inquinans x Pelargonium zonale</name>
    <dbReference type="NCBI Taxonomy" id="4031"/>
    <lineage>
        <taxon>Eukaryota</taxon>
        <taxon>Viridiplantae</taxon>
        <taxon>Streptophyta</taxon>
        <taxon>Embryophyta</taxon>
        <taxon>Tracheophyta</taxon>
        <taxon>Spermatophyta</taxon>
        <taxon>Magnoliopsida</taxon>
        <taxon>eudicotyledons</taxon>
        <taxon>Gunneridae</taxon>
        <taxon>Pentapetalae</taxon>
        <taxon>rosids</taxon>
        <taxon>malvids</taxon>
        <taxon>Geraniales</taxon>
        <taxon>Geraniaceae</taxon>
        <taxon>Pelargonium</taxon>
    </lineage>
</organism>
<protein>
    <submittedName>
        <fullName evidence="3">Chlororespiratory reduction 3</fullName>
    </submittedName>
</protein>
<sequence>MSCLSYLGSSTTALVRASLPDNSQPPQTTNTPPRPRRNQQPQRPKPKPKPTLIQMQRAIGAGSYRDTDTPSSDAEVKKTEYDGLLPITTGQFETPVEESLRKTGEWLVQRTSRAPGKGLLLFVLKYILPIWTLSLLVGTGIVKLPFSTPFLDDLFM</sequence>
<dbReference type="GO" id="GO:0009773">
    <property type="term" value="P:photosynthetic electron transport in photosystem I"/>
    <property type="evidence" value="ECO:0007669"/>
    <property type="project" value="InterPro"/>
</dbReference>
<proteinExistence type="evidence at transcript level"/>
<name>A0A0F7H0T8_PELHO</name>
<accession>A0A0F7H0T8</accession>
<dbReference type="PANTHER" id="PTHR36340">
    <property type="entry name" value="NAD(P)H DEHYDROGENASE SUBUNIT CRR3, CHLOROPLASTIC-RELATED"/>
    <property type="match status" value="1"/>
</dbReference>
<reference evidence="3" key="1">
    <citation type="journal article" date="2015" name="BMC Plant Biol.">
        <title>NDH expression marks major transitions in plant evolution and reveals coordinate intracellular gene loss.</title>
        <authorList>
            <person name="Ruhlman T.A."/>
            <person name="Chang W.J."/>
            <person name="Chen J.J."/>
            <person name="Huang Y.T."/>
            <person name="Chan M.T."/>
            <person name="Zhang J."/>
            <person name="Liao D.C."/>
            <person name="Blazier J.C."/>
            <person name="Jin X."/>
            <person name="Shih M.C."/>
            <person name="Jansen R.K."/>
            <person name="Lin C.S."/>
        </authorList>
    </citation>
    <scope>NUCLEOTIDE SEQUENCE</scope>
</reference>
<keyword evidence="2" id="KW-1133">Transmembrane helix</keyword>
<gene>
    <name evidence="3" type="primary">CRR3</name>
</gene>